<reference evidence="8 9" key="1">
    <citation type="journal article" date="2013" name="Genome Announc.">
        <title>Draft genome sequence of MKD8, a conjugal recipient Mycobacterium smegmatis strain.</title>
        <authorList>
            <person name="Gray T.A."/>
            <person name="Palumbo M.J."/>
            <person name="Derbyshire K.M."/>
        </authorList>
    </citation>
    <scope>NUCLEOTIDE SEQUENCE [LARGE SCALE GENOMIC DNA]</scope>
    <source>
        <strain evidence="8 9">MKD8</strain>
    </source>
</reference>
<dbReference type="InterPro" id="IPR023894">
    <property type="entry name" value="Sporulation_SdpB"/>
</dbReference>
<dbReference type="InterPro" id="IPR011020">
    <property type="entry name" value="HTTM-like"/>
</dbReference>
<evidence type="ECO:0000259" key="7">
    <source>
        <dbReference type="SMART" id="SM00752"/>
    </source>
</evidence>
<feature type="transmembrane region" description="Helical" evidence="6">
    <location>
        <begin position="254"/>
        <end position="272"/>
    </location>
</feature>
<dbReference type="SMART" id="SM00752">
    <property type="entry name" value="HTTM"/>
    <property type="match status" value="1"/>
</dbReference>
<accession>A0A2U9PV14</accession>
<evidence type="ECO:0000313" key="8">
    <source>
        <dbReference type="EMBL" id="AWT55588.1"/>
    </source>
</evidence>
<keyword evidence="3 6" id="KW-1133">Transmembrane helix</keyword>
<organism evidence="8 9">
    <name type="scientific">Mycolicibacterium smegmatis (strain MKD8)</name>
    <name type="common">Mycobacterium smegmatis</name>
    <dbReference type="NCBI Taxonomy" id="1214915"/>
    <lineage>
        <taxon>Bacteria</taxon>
        <taxon>Bacillati</taxon>
        <taxon>Actinomycetota</taxon>
        <taxon>Actinomycetes</taxon>
        <taxon>Mycobacteriales</taxon>
        <taxon>Mycobacteriaceae</taxon>
        <taxon>Mycolicibacterium</taxon>
    </lineage>
</organism>
<feature type="transmembrane region" description="Helical" evidence="6">
    <location>
        <begin position="226"/>
        <end position="247"/>
    </location>
</feature>
<dbReference type="InterPro" id="IPR053934">
    <property type="entry name" value="HTTM_dom"/>
</dbReference>
<dbReference type="GO" id="GO:0012505">
    <property type="term" value="C:endomembrane system"/>
    <property type="evidence" value="ECO:0007669"/>
    <property type="project" value="UniProtKB-SubCell"/>
</dbReference>
<reference evidence="9" key="2">
    <citation type="submission" date="2018-03" db="EMBL/GenBank/DDBJ databases">
        <authorList>
            <person name="Derbyshire K."/>
            <person name="Gray T.A."/>
            <person name="Champion M."/>
        </authorList>
    </citation>
    <scope>NUCLEOTIDE SEQUENCE [LARGE SCALE GENOMIC DNA]</scope>
    <source>
        <strain evidence="9">MKD8</strain>
    </source>
</reference>
<evidence type="ECO:0000256" key="5">
    <source>
        <dbReference type="SAM" id="MobiDB-lite"/>
    </source>
</evidence>
<protein>
    <submittedName>
        <fullName evidence="8">Sporulation-delaying protein SdpB</fullName>
    </submittedName>
</protein>
<feature type="region of interest" description="Disordered" evidence="5">
    <location>
        <begin position="299"/>
        <end position="329"/>
    </location>
</feature>
<dbReference type="PANTHER" id="PTHR39535">
    <property type="entry name" value="SPORULATION-DELAYING PROTEIN SDPB"/>
    <property type="match status" value="1"/>
</dbReference>
<keyword evidence="4 6" id="KW-0472">Membrane</keyword>
<gene>
    <name evidence="8" type="primary">sdpB</name>
    <name evidence="8" type="ORF">D806_046290</name>
</gene>
<evidence type="ECO:0000256" key="1">
    <source>
        <dbReference type="ARBA" id="ARBA00004127"/>
    </source>
</evidence>
<dbReference type="InterPro" id="IPR052964">
    <property type="entry name" value="Sporulation_signal_mat"/>
</dbReference>
<evidence type="ECO:0000256" key="4">
    <source>
        <dbReference type="ARBA" id="ARBA00023136"/>
    </source>
</evidence>
<feature type="domain" description="HTTM-like" evidence="7">
    <location>
        <begin position="10"/>
        <end position="292"/>
    </location>
</feature>
<dbReference type="EMBL" id="CP027541">
    <property type="protein sequence ID" value="AWT55588.1"/>
    <property type="molecule type" value="Genomic_DNA"/>
</dbReference>
<proteinExistence type="predicted"/>
<feature type="transmembrane region" description="Helical" evidence="6">
    <location>
        <begin position="278"/>
        <end position="297"/>
    </location>
</feature>
<feature type="compositionally biased region" description="Basic and acidic residues" evidence="5">
    <location>
        <begin position="318"/>
        <end position="329"/>
    </location>
</feature>
<dbReference type="AlphaFoldDB" id="A0A2U9PV14"/>
<evidence type="ECO:0000256" key="3">
    <source>
        <dbReference type="ARBA" id="ARBA00022989"/>
    </source>
</evidence>
<feature type="compositionally biased region" description="Polar residues" evidence="5">
    <location>
        <begin position="303"/>
        <end position="316"/>
    </location>
</feature>
<evidence type="ECO:0000313" key="9">
    <source>
        <dbReference type="Proteomes" id="UP000011200"/>
    </source>
</evidence>
<keyword evidence="2 6" id="KW-0812">Transmembrane</keyword>
<dbReference type="Pfam" id="PF05090">
    <property type="entry name" value="HTTM"/>
    <property type="match status" value="1"/>
</dbReference>
<dbReference type="Proteomes" id="UP000011200">
    <property type="component" value="Chromosome"/>
</dbReference>
<name>A0A2U9PV14_MYCSE</name>
<dbReference type="PANTHER" id="PTHR39535:SF2">
    <property type="entry name" value="HTTM DOMAIN-CONTAINING PROTEIN"/>
    <property type="match status" value="1"/>
</dbReference>
<evidence type="ECO:0000256" key="2">
    <source>
        <dbReference type="ARBA" id="ARBA00022692"/>
    </source>
</evidence>
<dbReference type="NCBIfam" id="TIGR04033">
    <property type="entry name" value="export_SdpB"/>
    <property type="match status" value="1"/>
</dbReference>
<evidence type="ECO:0000256" key="6">
    <source>
        <dbReference type="SAM" id="Phobius"/>
    </source>
</evidence>
<sequence length="329" mass="36007">MPSRYETVRLGTPWTNCFGAARSLIALGPLLTLVFTRSSDLFFPLTGDSPGHSRCAGPDQLLLFCLGGSDHYLEVKRWVAVAALIIVAIGWKPQITCIPHAYVAFSYFHGLSAPEGGDQIASIVALLLVPVCLTDRRTWHWQPVFDETFVMGKPGGISQISQCLATVTIVLIKLQVSWVYLQAGISKLGSQAWVNGTAMYYWSRNETFGVPGWEQPVVYWLTRQPVLVAAMTWTPVVIEVMLGISLLLPLRSRIPLLCAGFGLHLLIGVMIGLWSFAIIMWGCLVFLLSPAGLSVGLRRDTSPPESQKGRQTTGTVTEPDRRSEPPVGG</sequence>
<comment type="subcellular location">
    <subcellularLocation>
        <location evidence="1">Endomembrane system</location>
        <topology evidence="1">Multi-pass membrane protein</topology>
    </subcellularLocation>
</comment>